<dbReference type="Proteomes" id="UP000298433">
    <property type="component" value="Unassembled WGS sequence"/>
</dbReference>
<dbReference type="OrthoDB" id="5181551at2"/>
<dbReference type="RefSeq" id="WP_134369017.1">
    <property type="nucleotide sequence ID" value="NZ_SOGN01000019.1"/>
</dbReference>
<name>A0A4R8XYT3_9MICO</name>
<sequence>MTVILGGILLAVTVPARFGTTGSFFVVSEMVVWLLGLTVAALACRWAFGQLHLSVALFLVGLGAVFSSLFQLGQTDNWWKFAGSTGVTVIALLLVDRLRPFIRRGTLFVLIFANLTMDFRSMAVLCIVVLLVDVLSKPVGRLGARRPASVLLYLSGIVGITAITINQVIVSGLAGAGLQERAVRQTALGQNPILGGRTEWGATMELMRIYPPGFGVGSTPSTFAMSEAMTGVRGVGGDTAGPYFYSQVFGDRVDLHSSLANVWFHFGVLGFVAAAIVGLYLLLGVTRIFQNVRPFEMAVAFLGLLACWDLLFSPMASAASIAVAAGAIGGSRPSAKVIVAPTPSNSEYKSAMLI</sequence>
<protein>
    <recommendedName>
        <fullName evidence="4">O-antigen ligase domain-containing protein</fullName>
    </recommendedName>
</protein>
<evidence type="ECO:0000313" key="2">
    <source>
        <dbReference type="EMBL" id="TFC82994.1"/>
    </source>
</evidence>
<keyword evidence="1" id="KW-0812">Transmembrane</keyword>
<keyword evidence="1" id="KW-0472">Membrane</keyword>
<feature type="transmembrane region" description="Helical" evidence="1">
    <location>
        <begin position="262"/>
        <end position="283"/>
    </location>
</feature>
<feature type="transmembrane region" description="Helical" evidence="1">
    <location>
        <begin position="78"/>
        <end position="95"/>
    </location>
</feature>
<gene>
    <name evidence="2" type="ORF">E3T23_03450</name>
</gene>
<feature type="transmembrane region" description="Helical" evidence="1">
    <location>
        <begin position="152"/>
        <end position="178"/>
    </location>
</feature>
<accession>A0A4R8XYT3</accession>
<evidence type="ECO:0000256" key="1">
    <source>
        <dbReference type="SAM" id="Phobius"/>
    </source>
</evidence>
<feature type="transmembrane region" description="Helical" evidence="1">
    <location>
        <begin position="55"/>
        <end position="72"/>
    </location>
</feature>
<evidence type="ECO:0008006" key="4">
    <source>
        <dbReference type="Google" id="ProtNLM"/>
    </source>
</evidence>
<dbReference type="AlphaFoldDB" id="A0A4R8XYT3"/>
<comment type="caution">
    <text evidence="2">The sequence shown here is derived from an EMBL/GenBank/DDBJ whole genome shotgun (WGS) entry which is preliminary data.</text>
</comment>
<feature type="transmembrane region" description="Helical" evidence="1">
    <location>
        <begin position="30"/>
        <end position="48"/>
    </location>
</feature>
<feature type="transmembrane region" description="Helical" evidence="1">
    <location>
        <begin position="295"/>
        <end position="312"/>
    </location>
</feature>
<reference evidence="2 3" key="1">
    <citation type="submission" date="2019-03" db="EMBL/GenBank/DDBJ databases">
        <title>Genomics of glacier-inhabiting Cryobacterium strains.</title>
        <authorList>
            <person name="Liu Q."/>
            <person name="Xin Y.-H."/>
        </authorList>
    </citation>
    <scope>NUCLEOTIDE SEQUENCE [LARGE SCALE GENOMIC DNA]</scope>
    <source>
        <strain evidence="2 3">TMT2-48-2</strain>
    </source>
</reference>
<dbReference type="EMBL" id="SOGN01000019">
    <property type="protein sequence ID" value="TFC82994.1"/>
    <property type="molecule type" value="Genomic_DNA"/>
</dbReference>
<proteinExistence type="predicted"/>
<evidence type="ECO:0000313" key="3">
    <source>
        <dbReference type="Proteomes" id="UP000298433"/>
    </source>
</evidence>
<keyword evidence="1" id="KW-1133">Transmembrane helix</keyword>
<organism evidence="2 3">
    <name type="scientific">Cryobacterium cheniae</name>
    <dbReference type="NCBI Taxonomy" id="1259262"/>
    <lineage>
        <taxon>Bacteria</taxon>
        <taxon>Bacillati</taxon>
        <taxon>Actinomycetota</taxon>
        <taxon>Actinomycetes</taxon>
        <taxon>Micrococcales</taxon>
        <taxon>Microbacteriaceae</taxon>
        <taxon>Cryobacterium</taxon>
    </lineage>
</organism>
<keyword evidence="3" id="KW-1185">Reference proteome</keyword>
<feature type="transmembrane region" description="Helical" evidence="1">
    <location>
        <begin position="107"/>
        <end position="132"/>
    </location>
</feature>